<dbReference type="HOGENOM" id="CLU_012207_3_0_1"/>
<protein>
    <submittedName>
        <fullName evidence="3">Uncharacterized protein</fullName>
    </submittedName>
</protein>
<proteinExistence type="predicted"/>
<evidence type="ECO:0000256" key="1">
    <source>
        <dbReference type="SAM" id="MobiDB-lite"/>
    </source>
</evidence>
<keyword evidence="4" id="KW-1185">Reference proteome</keyword>
<name>K3UNF5_FUSPC</name>
<gene>
    <name evidence="3" type="ORF">FPSE_06042</name>
</gene>
<feature type="transmembrane region" description="Helical" evidence="2">
    <location>
        <begin position="43"/>
        <end position="64"/>
    </location>
</feature>
<dbReference type="eggNOG" id="ENOG502RNNI">
    <property type="taxonomic scope" value="Eukaryota"/>
</dbReference>
<organism evidence="3 4">
    <name type="scientific">Fusarium pseudograminearum (strain CS3096)</name>
    <name type="common">Wheat and barley crown-rot fungus</name>
    <dbReference type="NCBI Taxonomy" id="1028729"/>
    <lineage>
        <taxon>Eukaryota</taxon>
        <taxon>Fungi</taxon>
        <taxon>Dikarya</taxon>
        <taxon>Ascomycota</taxon>
        <taxon>Pezizomycotina</taxon>
        <taxon>Sordariomycetes</taxon>
        <taxon>Hypocreomycetidae</taxon>
        <taxon>Hypocreales</taxon>
        <taxon>Nectriaceae</taxon>
        <taxon>Fusarium</taxon>
    </lineage>
</organism>
<dbReference type="AlphaFoldDB" id="K3UNF5"/>
<evidence type="ECO:0000313" key="3">
    <source>
        <dbReference type="EMBL" id="EKJ73761.1"/>
    </source>
</evidence>
<feature type="transmembrane region" description="Helical" evidence="2">
    <location>
        <begin position="593"/>
        <end position="616"/>
    </location>
</feature>
<dbReference type="RefSeq" id="XP_009257435.1">
    <property type="nucleotide sequence ID" value="XM_009259160.1"/>
</dbReference>
<evidence type="ECO:0000256" key="2">
    <source>
        <dbReference type="SAM" id="Phobius"/>
    </source>
</evidence>
<accession>K3UNF5</accession>
<keyword evidence="2" id="KW-0812">Transmembrane</keyword>
<dbReference type="EMBL" id="AFNW01000129">
    <property type="protein sequence ID" value="EKJ73761.1"/>
    <property type="molecule type" value="Genomic_DNA"/>
</dbReference>
<dbReference type="OrthoDB" id="3692311at2759"/>
<comment type="caution">
    <text evidence="3">The sequence shown here is derived from an EMBL/GenBank/DDBJ whole genome shotgun (WGS) entry which is preliminary data.</text>
</comment>
<reference evidence="3 4" key="1">
    <citation type="journal article" date="2012" name="PLoS Pathog.">
        <title>Comparative pathogenomics reveals horizontally acquired novel virulence genes in fungi infecting cereal hosts.</title>
        <authorList>
            <person name="Gardiner D.M."/>
            <person name="McDonald M.C."/>
            <person name="Covarelli L."/>
            <person name="Solomon P.S."/>
            <person name="Rusu A.G."/>
            <person name="Marshall M."/>
            <person name="Kazan K."/>
            <person name="Chakraborty S."/>
            <person name="McDonald B.A."/>
            <person name="Manners J.M."/>
        </authorList>
    </citation>
    <scope>NUCLEOTIDE SEQUENCE [LARGE SCALE GENOMIC DNA]</scope>
    <source>
        <strain evidence="3 4">CS3096</strain>
    </source>
</reference>
<feature type="region of interest" description="Disordered" evidence="1">
    <location>
        <begin position="1"/>
        <end position="33"/>
    </location>
</feature>
<sequence>MTSLPVPEDQPLVLPPSESEDTLSGSKRDKNEYPTLGEVSPSWFQRLGVAVGLLTVPVVYLVILEMVAYNSGKKQSSFGDNTLEVLQIASTFWPISFAAVIGPFLRTVALYCAERGSTLGSLEFLLTSQTTVAAVKNLFAFRHIHIWTIGIIAIWTFSPLGGQAAVRSLYLQPSTHTEKLNAVHYFSQVPLRTLCDYRRRKSFPNQTCGSIFGQDGSVSGLIPAFRRAAFAALSRPDVLASHPDVLADDYEAVIGRLGGVSRAARLGKQDIWRNVRVPFMELLSEYDHHAPESWIQIPSDKIVPYSSFVGVPTRKASRPEAAGNSSMLLRTRYQTLNCSDALNGTSLLKHKGPESLILYHDTNLTHSIPLEHQSLNYIMDTEPNLWMDLVANDAALLHFKDDLDAEVESPLQLVVGGQCDGDHMIRFCDIVTSYVDVDVSCKRSSRTDDLNCEADRIRRTPDSKYSINLSDMSYMPVSERLVFEMPFTTASYDSHMPSLLERYIHQPSTAFSTDSIDFSDHWPACYSNLSRQLFEARFATVLNTFLMASYDSITLTGAESTLEYDIDTHGNVAWQNTIATWTEFTDSIYVMNIAWYFTFIISTIILLGCAIANVVIRELILAPDFLDSVDGLTRDSPFVDIPSEPCATGSGVSSRDRLQATKDIRVQIRDVEPDGVVGRIALTTDTTDKRLDWDRAYV</sequence>
<dbReference type="Proteomes" id="UP000007978">
    <property type="component" value="Chromosome 3"/>
</dbReference>
<dbReference type="GeneID" id="20364660"/>
<keyword evidence="2" id="KW-1133">Transmembrane helix</keyword>
<evidence type="ECO:0000313" key="4">
    <source>
        <dbReference type="Proteomes" id="UP000007978"/>
    </source>
</evidence>
<dbReference type="KEGG" id="fpu:FPSE_06042"/>
<keyword evidence="2" id="KW-0472">Membrane</keyword>